<feature type="domain" description="Solute-binding protein family 3/N-terminal" evidence="3">
    <location>
        <begin position="35"/>
        <end position="263"/>
    </location>
</feature>
<evidence type="ECO:0000256" key="2">
    <source>
        <dbReference type="SAM" id="SignalP"/>
    </source>
</evidence>
<name>A0A3D9HRQ3_9PROT</name>
<feature type="signal peptide" evidence="2">
    <location>
        <begin position="1"/>
        <end position="29"/>
    </location>
</feature>
<dbReference type="RefSeq" id="WP_115935703.1">
    <property type="nucleotide sequence ID" value="NZ_QRDW01000002.1"/>
</dbReference>
<dbReference type="PANTHER" id="PTHR35936:SF38">
    <property type="entry name" value="GLUTAMINE-BINDING PERIPLASMIC PROTEIN"/>
    <property type="match status" value="1"/>
</dbReference>
<comment type="caution">
    <text evidence="4">The sequence shown here is derived from an EMBL/GenBank/DDBJ whole genome shotgun (WGS) entry which is preliminary data.</text>
</comment>
<gene>
    <name evidence="4" type="ORF">DFP90_102168</name>
</gene>
<dbReference type="EMBL" id="QRDW01000002">
    <property type="protein sequence ID" value="RED52150.1"/>
    <property type="molecule type" value="Genomic_DNA"/>
</dbReference>
<evidence type="ECO:0000313" key="5">
    <source>
        <dbReference type="Proteomes" id="UP000256845"/>
    </source>
</evidence>
<dbReference type="InterPro" id="IPR001638">
    <property type="entry name" value="Solute-binding_3/MltF_N"/>
</dbReference>
<dbReference type="SMART" id="SM00062">
    <property type="entry name" value="PBPb"/>
    <property type="match status" value="1"/>
</dbReference>
<evidence type="ECO:0000313" key="4">
    <source>
        <dbReference type="EMBL" id="RED52150.1"/>
    </source>
</evidence>
<evidence type="ECO:0000256" key="1">
    <source>
        <dbReference type="ARBA" id="ARBA00022729"/>
    </source>
</evidence>
<dbReference type="Proteomes" id="UP000256845">
    <property type="component" value="Unassembled WGS sequence"/>
</dbReference>
<dbReference type="Gene3D" id="3.40.190.10">
    <property type="entry name" value="Periplasmic binding protein-like II"/>
    <property type="match status" value="2"/>
</dbReference>
<dbReference type="OrthoDB" id="7677520at2"/>
<dbReference type="Pfam" id="PF00497">
    <property type="entry name" value="SBP_bac_3"/>
    <property type="match status" value="1"/>
</dbReference>
<organism evidence="4 5">
    <name type="scientific">Aestuariispira insulae</name>
    <dbReference type="NCBI Taxonomy" id="1461337"/>
    <lineage>
        <taxon>Bacteria</taxon>
        <taxon>Pseudomonadati</taxon>
        <taxon>Pseudomonadota</taxon>
        <taxon>Alphaproteobacteria</taxon>
        <taxon>Rhodospirillales</taxon>
        <taxon>Kiloniellaceae</taxon>
        <taxon>Aestuariispira</taxon>
    </lineage>
</organism>
<proteinExistence type="predicted"/>
<keyword evidence="1 2" id="KW-0732">Signal</keyword>
<sequence length="263" mass="29932">MRLGQHSQTILSRGLLTALAILFSVAAQAAMCERAYTIRVTKNFPPYYMTDESGTHSGLEVQFARMVMKAAGCEFRLVIRPWRRALLQLEMGDLDILGVASRTPEREVYSHFSTPYRREVVGLAVRRMDLNREIKSLEDLARMNLSAVYLRGAYHGPNFANFEKTEAHDKAFRPVTTVFDSVIALQKERIDAILTDMIAMSIYFDDQGLDDVLAVHDYVEYENNVHFMLSRKSVSDGEVHMINAAIQQVLANPENPFARWLPK</sequence>
<dbReference type="SUPFAM" id="SSF53850">
    <property type="entry name" value="Periplasmic binding protein-like II"/>
    <property type="match status" value="1"/>
</dbReference>
<dbReference type="PANTHER" id="PTHR35936">
    <property type="entry name" value="MEMBRANE-BOUND LYTIC MUREIN TRANSGLYCOSYLASE F"/>
    <property type="match status" value="1"/>
</dbReference>
<evidence type="ECO:0000259" key="3">
    <source>
        <dbReference type="SMART" id="SM00062"/>
    </source>
</evidence>
<protein>
    <submittedName>
        <fullName evidence="4">ABC-type amino acid transport substrate-binding protein</fullName>
    </submittedName>
</protein>
<keyword evidence="5" id="KW-1185">Reference proteome</keyword>
<dbReference type="AlphaFoldDB" id="A0A3D9HRQ3"/>
<feature type="chain" id="PRO_5017823738" evidence="2">
    <location>
        <begin position="30"/>
        <end position="263"/>
    </location>
</feature>
<accession>A0A3D9HRQ3</accession>
<reference evidence="4 5" key="1">
    <citation type="submission" date="2018-07" db="EMBL/GenBank/DDBJ databases">
        <title>Genomic Encyclopedia of Type Strains, Phase III (KMG-III): the genomes of soil and plant-associated and newly described type strains.</title>
        <authorList>
            <person name="Whitman W."/>
        </authorList>
    </citation>
    <scope>NUCLEOTIDE SEQUENCE [LARGE SCALE GENOMIC DNA]</scope>
    <source>
        <strain evidence="4 5">CECT 8488</strain>
    </source>
</reference>